<evidence type="ECO:0000313" key="3">
    <source>
        <dbReference type="Proteomes" id="UP000521943"/>
    </source>
</evidence>
<feature type="transmembrane region" description="Helical" evidence="1">
    <location>
        <begin position="102"/>
        <end position="122"/>
    </location>
</feature>
<organism evidence="2 3">
    <name type="scientific">Ephemerocybe angulata</name>
    <dbReference type="NCBI Taxonomy" id="980116"/>
    <lineage>
        <taxon>Eukaryota</taxon>
        <taxon>Fungi</taxon>
        <taxon>Dikarya</taxon>
        <taxon>Basidiomycota</taxon>
        <taxon>Agaricomycotina</taxon>
        <taxon>Agaricomycetes</taxon>
        <taxon>Agaricomycetidae</taxon>
        <taxon>Agaricales</taxon>
        <taxon>Agaricineae</taxon>
        <taxon>Psathyrellaceae</taxon>
        <taxon>Ephemerocybe</taxon>
    </lineage>
</organism>
<gene>
    <name evidence="2" type="ORF">DFP72DRAFT_271853</name>
</gene>
<accession>A0A8H6M6G3</accession>
<comment type="caution">
    <text evidence="2">The sequence shown here is derived from an EMBL/GenBank/DDBJ whole genome shotgun (WGS) entry which is preliminary data.</text>
</comment>
<feature type="transmembrane region" description="Helical" evidence="1">
    <location>
        <begin position="76"/>
        <end position="96"/>
    </location>
</feature>
<reference evidence="2 3" key="1">
    <citation type="submission" date="2020-07" db="EMBL/GenBank/DDBJ databases">
        <title>Comparative genomics of pyrophilous fungi reveals a link between fire events and developmental genes.</title>
        <authorList>
            <consortium name="DOE Joint Genome Institute"/>
            <person name="Steindorff A.S."/>
            <person name="Carver A."/>
            <person name="Calhoun S."/>
            <person name="Stillman K."/>
            <person name="Liu H."/>
            <person name="Lipzen A."/>
            <person name="Pangilinan J."/>
            <person name="Labutti K."/>
            <person name="Bruns T.D."/>
            <person name="Grigoriev I.V."/>
        </authorList>
    </citation>
    <scope>NUCLEOTIDE SEQUENCE [LARGE SCALE GENOMIC DNA]</scope>
    <source>
        <strain evidence="2 3">CBS 144469</strain>
    </source>
</reference>
<keyword evidence="1" id="KW-0472">Membrane</keyword>
<keyword evidence="1" id="KW-0812">Transmembrane</keyword>
<keyword evidence="1" id="KW-1133">Transmembrane helix</keyword>
<name>A0A8H6M6G3_9AGAR</name>
<keyword evidence="3" id="KW-1185">Reference proteome</keyword>
<sequence>MTPLSSSTILGSLEKCSRTDSHEYCSQTIEWWWSSSGLVVVVADMRGPGSPVLADAIAVTPLLCYPTPSRACKYPAFIKLPSLITVVCLSLISISLPLRSVRPPACLSLMYFISISITYTLFTIHRQERRSTDLTESWIGLGRFTVVIDWWCTQWNRSMG</sequence>
<evidence type="ECO:0000256" key="1">
    <source>
        <dbReference type="SAM" id="Phobius"/>
    </source>
</evidence>
<dbReference type="AlphaFoldDB" id="A0A8H6M6G3"/>
<dbReference type="EMBL" id="JACGCI010000025">
    <property type="protein sequence ID" value="KAF6756560.1"/>
    <property type="molecule type" value="Genomic_DNA"/>
</dbReference>
<protein>
    <submittedName>
        <fullName evidence="2">Uncharacterized protein</fullName>
    </submittedName>
</protein>
<dbReference type="Proteomes" id="UP000521943">
    <property type="component" value="Unassembled WGS sequence"/>
</dbReference>
<evidence type="ECO:0000313" key="2">
    <source>
        <dbReference type="EMBL" id="KAF6756560.1"/>
    </source>
</evidence>
<proteinExistence type="predicted"/>